<evidence type="ECO:0000313" key="5">
    <source>
        <dbReference type="Proteomes" id="UP000694941"/>
    </source>
</evidence>
<evidence type="ECO:0000259" key="3">
    <source>
        <dbReference type="Pfam" id="PF06211"/>
    </source>
</evidence>
<reference evidence="6" key="1">
    <citation type="submission" date="2025-08" db="UniProtKB">
        <authorList>
            <consortium name="RefSeq"/>
        </authorList>
    </citation>
    <scope>IDENTIFICATION</scope>
    <source>
        <tissue evidence="6">Muscle</tissue>
    </source>
</reference>
<name>A0ABM1SZ80_LIMPO</name>
<sequence length="255" mass="29253">MLGRGDGVSTQPMLQCFLIILAVVYCDVRNVAGEIRCYCNFPICINTGYMCKSGLGSCFSEYRQSTYSNGQSRASHGCLEFLKDRSRALCNQLSRHANVSKQIFSKLLCCEEDMCNYMSVNIRRSNISFPRGMYKYKEGIDQAALEYDLWFRAAVIAVPIIGICILILLVLIAARMLRQDSRRRRQFLELQRQRQFKAHLLLGDRSGSNWHGIYKHLAMSRDSWCSNISVLDKPVSFYNSVTAKWDDYNKPTVFV</sequence>
<dbReference type="RefSeq" id="XP_022248936.1">
    <property type="nucleotide sequence ID" value="XM_022393228.1"/>
</dbReference>
<feature type="transmembrane region" description="Helical" evidence="1">
    <location>
        <begin position="149"/>
        <end position="174"/>
    </location>
</feature>
<evidence type="ECO:0000313" key="6">
    <source>
        <dbReference type="RefSeq" id="XP_022248936.1"/>
    </source>
</evidence>
<dbReference type="Gene3D" id="2.10.60.10">
    <property type="entry name" value="CD59"/>
    <property type="match status" value="1"/>
</dbReference>
<dbReference type="InterPro" id="IPR045806">
    <property type="entry name" value="BAMBI_C"/>
</dbReference>
<evidence type="ECO:0000259" key="4">
    <source>
        <dbReference type="Pfam" id="PF19337"/>
    </source>
</evidence>
<dbReference type="Pfam" id="PF06211">
    <property type="entry name" value="BAMBI"/>
    <property type="match status" value="1"/>
</dbReference>
<dbReference type="Proteomes" id="UP000694941">
    <property type="component" value="Unplaced"/>
</dbReference>
<keyword evidence="1" id="KW-1133">Transmembrane helix</keyword>
<keyword evidence="5" id="KW-1185">Reference proteome</keyword>
<keyword evidence="2" id="KW-0732">Signal</keyword>
<dbReference type="Pfam" id="PF19337">
    <property type="entry name" value="BAMBI_C"/>
    <property type="match status" value="1"/>
</dbReference>
<feature type="signal peptide" evidence="2">
    <location>
        <begin position="1"/>
        <end position="33"/>
    </location>
</feature>
<evidence type="ECO:0000256" key="1">
    <source>
        <dbReference type="SAM" id="Phobius"/>
    </source>
</evidence>
<dbReference type="CDD" id="cd23576">
    <property type="entry name" value="TFP_LU_ECD_BAMBI"/>
    <property type="match status" value="1"/>
</dbReference>
<dbReference type="InterPro" id="IPR045807">
    <property type="entry name" value="BAMBI_N"/>
</dbReference>
<keyword evidence="1" id="KW-0472">Membrane</keyword>
<dbReference type="GeneID" id="111087242"/>
<gene>
    <name evidence="6" type="primary">LOC111087242</name>
</gene>
<feature type="chain" id="PRO_5045432130" evidence="2">
    <location>
        <begin position="34"/>
        <end position="255"/>
    </location>
</feature>
<feature type="domain" description="BMP and activin membrane-bound inhibitor C-terminal" evidence="4">
    <location>
        <begin position="146"/>
        <end position="194"/>
    </location>
</feature>
<accession>A0ABM1SZ80</accession>
<dbReference type="InterPro" id="IPR045860">
    <property type="entry name" value="Snake_toxin-like_sf"/>
</dbReference>
<organism evidence="5 6">
    <name type="scientific">Limulus polyphemus</name>
    <name type="common">Atlantic horseshoe crab</name>
    <dbReference type="NCBI Taxonomy" id="6850"/>
    <lineage>
        <taxon>Eukaryota</taxon>
        <taxon>Metazoa</taxon>
        <taxon>Ecdysozoa</taxon>
        <taxon>Arthropoda</taxon>
        <taxon>Chelicerata</taxon>
        <taxon>Merostomata</taxon>
        <taxon>Xiphosura</taxon>
        <taxon>Limulidae</taxon>
        <taxon>Limulus</taxon>
    </lineage>
</organism>
<dbReference type="SUPFAM" id="SSF57302">
    <property type="entry name" value="Snake toxin-like"/>
    <property type="match status" value="1"/>
</dbReference>
<proteinExistence type="predicted"/>
<protein>
    <submittedName>
        <fullName evidence="6">BMP and activin membrane-bound inhibitor homolog</fullName>
    </submittedName>
</protein>
<evidence type="ECO:0000256" key="2">
    <source>
        <dbReference type="SAM" id="SignalP"/>
    </source>
</evidence>
<keyword evidence="1" id="KW-0812">Transmembrane</keyword>
<feature type="domain" description="BMP and activin membrane-bound inhibitor N-terminal" evidence="3">
    <location>
        <begin position="28"/>
        <end position="119"/>
    </location>
</feature>